<gene>
    <name evidence="1" type="ORF">HKK74_29950</name>
</gene>
<protein>
    <submittedName>
        <fullName evidence="1">SUKH-4 family immunity protein</fullName>
    </submittedName>
</protein>
<dbReference type="InterPro" id="IPR025851">
    <property type="entry name" value="SUKH-4"/>
</dbReference>
<sequence>MVDNEWLERTGLVYGDTDVVDRWDISAVERDVLLQNGLPRFVPPFFEATLQSETEPVMASKNHGMLYKIGWGLGNNIGIAQKGGGVYAADGGVYTADSEELEDDYFVNSSLGHFVKLIHRVGYHQAKVITSSEEDADRALALLRREVVEIDPPAFVEGWWSLVFEQMEHGLM</sequence>
<dbReference type="EMBL" id="JABVEC010000030">
    <property type="protein sequence ID" value="MBC6469683.1"/>
    <property type="molecule type" value="Genomic_DNA"/>
</dbReference>
<organism evidence="1 2">
    <name type="scientific">Actinomadura alba</name>
    <dbReference type="NCBI Taxonomy" id="406431"/>
    <lineage>
        <taxon>Bacteria</taxon>
        <taxon>Bacillati</taxon>
        <taxon>Actinomycetota</taxon>
        <taxon>Actinomycetes</taxon>
        <taxon>Streptosporangiales</taxon>
        <taxon>Thermomonosporaceae</taxon>
        <taxon>Actinomadura</taxon>
    </lineage>
</organism>
<keyword evidence="2" id="KW-1185">Reference proteome</keyword>
<accession>A0ABR7LYB5</accession>
<dbReference type="Proteomes" id="UP000805614">
    <property type="component" value="Unassembled WGS sequence"/>
</dbReference>
<comment type="caution">
    <text evidence="1">The sequence shown here is derived from an EMBL/GenBank/DDBJ whole genome shotgun (WGS) entry which is preliminary data.</text>
</comment>
<dbReference type="Pfam" id="PF14435">
    <property type="entry name" value="SUKH-4"/>
    <property type="match status" value="1"/>
</dbReference>
<dbReference type="RefSeq" id="WP_187246731.1">
    <property type="nucleotide sequence ID" value="NZ_BAAAOK010000006.1"/>
</dbReference>
<proteinExistence type="predicted"/>
<name>A0ABR7LYB5_9ACTN</name>
<reference evidence="1 2" key="1">
    <citation type="submission" date="2020-06" db="EMBL/GenBank/DDBJ databases">
        <title>Actinomadura xiongansis sp. nov., isolated from soil of Baiyangdian.</title>
        <authorList>
            <person name="Zhang X."/>
        </authorList>
    </citation>
    <scope>NUCLEOTIDE SEQUENCE [LARGE SCALE GENOMIC DNA]</scope>
    <source>
        <strain evidence="1 2">HBUM206468</strain>
    </source>
</reference>
<evidence type="ECO:0000313" key="2">
    <source>
        <dbReference type="Proteomes" id="UP000805614"/>
    </source>
</evidence>
<evidence type="ECO:0000313" key="1">
    <source>
        <dbReference type="EMBL" id="MBC6469683.1"/>
    </source>
</evidence>